<proteinExistence type="predicted"/>
<sequence>MESNLDRFKSDLAKLVRIGNELHVSMRLYCFPDAVKEDLRKRMGEKSEDLIKNIPSFDVEYQSWYSEALALLRQILPDRVADFCRHYEKPKTRKDITYENYRIEDYLQGLNVTRGVYKEKVVGPDAAIPHFRQQLAIVEAAQDRFDSSLYDIRHMVQADLLDSELEAAEHLAKSKFFRAAGAVAGVVLERHLGEVCVYRKIAISKKNPTIGDFNEALKAGGLIDIPQWRFIQHLADIRNICDHAKTPDPTPEQVEDLLSGVKKIIKTVY</sequence>
<organism evidence="1 2">
    <name type="scientific">Ralstonia solanacearum</name>
    <name type="common">Pseudomonas solanacearum</name>
    <dbReference type="NCBI Taxonomy" id="305"/>
    <lineage>
        <taxon>Bacteria</taxon>
        <taxon>Pseudomonadati</taxon>
        <taxon>Pseudomonadota</taxon>
        <taxon>Betaproteobacteria</taxon>
        <taxon>Burkholderiales</taxon>
        <taxon>Burkholderiaceae</taxon>
        <taxon>Ralstonia</taxon>
        <taxon>Ralstonia solanacearum species complex</taxon>
    </lineage>
</organism>
<name>A0AAE3NBY0_RALSL</name>
<accession>A0AAE3NBY0</accession>
<evidence type="ECO:0000313" key="1">
    <source>
        <dbReference type="EMBL" id="MDB0520657.1"/>
    </source>
</evidence>
<gene>
    <name evidence="1" type="ORF">LBW55_03395</name>
</gene>
<dbReference type="RefSeq" id="WP_184852748.1">
    <property type="nucleotide sequence ID" value="NZ_JABZEH010000002.1"/>
</dbReference>
<evidence type="ECO:0000313" key="2">
    <source>
        <dbReference type="Proteomes" id="UP001143674"/>
    </source>
</evidence>
<comment type="caution">
    <text evidence="1">The sequence shown here is derived from an EMBL/GenBank/DDBJ whole genome shotgun (WGS) entry which is preliminary data.</text>
</comment>
<evidence type="ECO:0008006" key="3">
    <source>
        <dbReference type="Google" id="ProtNLM"/>
    </source>
</evidence>
<reference evidence="1" key="1">
    <citation type="submission" date="2021-09" db="EMBL/GenBank/DDBJ databases">
        <title>Genomic analysis of Ralstonia spp.</title>
        <authorList>
            <person name="Aburjaile F."/>
            <person name="Ariute J.C."/>
            <person name="Pais A.K.L."/>
            <person name="Albuquerque G.M.R."/>
            <person name="Silva A.M.F."/>
            <person name="Brenig B."/>
            <person name="Azevedo V."/>
            <person name="Matiuzzi M."/>
            <person name="Ramos R."/>
            <person name="Goes-Neto A."/>
            <person name="Soares S."/>
            <person name="Iseppon A.M.B."/>
            <person name="Souza E."/>
            <person name="Gama M."/>
        </authorList>
    </citation>
    <scope>NUCLEOTIDE SEQUENCE</scope>
    <source>
        <strain evidence="1">B4</strain>
    </source>
</reference>
<dbReference type="EMBL" id="JAIVEX010000002">
    <property type="protein sequence ID" value="MDB0520657.1"/>
    <property type="molecule type" value="Genomic_DNA"/>
</dbReference>
<dbReference type="AlphaFoldDB" id="A0AAE3NBY0"/>
<dbReference type="Proteomes" id="UP001143674">
    <property type="component" value="Unassembled WGS sequence"/>
</dbReference>
<protein>
    <recommendedName>
        <fullName evidence="3">DUF4145 domain-containing protein</fullName>
    </recommendedName>
</protein>